<protein>
    <submittedName>
        <fullName evidence="2">Uncharacterized protein</fullName>
    </submittedName>
</protein>
<dbReference type="Proteomes" id="UP000008177">
    <property type="component" value="Unplaced contigs"/>
</dbReference>
<evidence type="ECO:0000256" key="1">
    <source>
        <dbReference type="SAM" id="Phobius"/>
    </source>
</evidence>
<keyword evidence="1" id="KW-0472">Membrane</keyword>
<gene>
    <name evidence="2" type="ORF">BofuT4_uP099720.1</name>
</gene>
<accession>G2YC21</accession>
<evidence type="ECO:0000313" key="3">
    <source>
        <dbReference type="Proteomes" id="UP000008177"/>
    </source>
</evidence>
<reference evidence="3" key="1">
    <citation type="journal article" date="2011" name="PLoS Genet.">
        <title>Genomic analysis of the necrotrophic fungal pathogens Sclerotinia sclerotiorum and Botrytis cinerea.</title>
        <authorList>
            <person name="Amselem J."/>
            <person name="Cuomo C.A."/>
            <person name="van Kan J.A."/>
            <person name="Viaud M."/>
            <person name="Benito E.P."/>
            <person name="Couloux A."/>
            <person name="Coutinho P.M."/>
            <person name="de Vries R.P."/>
            <person name="Dyer P.S."/>
            <person name="Fillinger S."/>
            <person name="Fournier E."/>
            <person name="Gout L."/>
            <person name="Hahn M."/>
            <person name="Kohn L."/>
            <person name="Lapalu N."/>
            <person name="Plummer K.M."/>
            <person name="Pradier J.M."/>
            <person name="Quevillon E."/>
            <person name="Sharon A."/>
            <person name="Simon A."/>
            <person name="ten Have A."/>
            <person name="Tudzynski B."/>
            <person name="Tudzynski P."/>
            <person name="Wincker P."/>
            <person name="Andrew M."/>
            <person name="Anthouard V."/>
            <person name="Beever R.E."/>
            <person name="Beffa R."/>
            <person name="Benoit I."/>
            <person name="Bouzid O."/>
            <person name="Brault B."/>
            <person name="Chen Z."/>
            <person name="Choquer M."/>
            <person name="Collemare J."/>
            <person name="Cotton P."/>
            <person name="Danchin E.G."/>
            <person name="Da Silva C."/>
            <person name="Gautier A."/>
            <person name="Giraud C."/>
            <person name="Giraud T."/>
            <person name="Gonzalez C."/>
            <person name="Grossetete S."/>
            <person name="Guldener U."/>
            <person name="Henrissat B."/>
            <person name="Howlett B.J."/>
            <person name="Kodira C."/>
            <person name="Kretschmer M."/>
            <person name="Lappartient A."/>
            <person name="Leroch M."/>
            <person name="Levis C."/>
            <person name="Mauceli E."/>
            <person name="Neuveglise C."/>
            <person name="Oeser B."/>
            <person name="Pearson M."/>
            <person name="Poulain J."/>
            <person name="Poussereau N."/>
            <person name="Quesneville H."/>
            <person name="Rascle C."/>
            <person name="Schumacher J."/>
            <person name="Segurens B."/>
            <person name="Sexton A."/>
            <person name="Silva E."/>
            <person name="Sirven C."/>
            <person name="Soanes D.M."/>
            <person name="Talbot N.J."/>
            <person name="Templeton M."/>
            <person name="Yandava C."/>
            <person name="Yarden O."/>
            <person name="Zeng Q."/>
            <person name="Rollins J.A."/>
            <person name="Lebrun M.H."/>
            <person name="Dickman M."/>
        </authorList>
    </citation>
    <scope>NUCLEOTIDE SEQUENCE [LARGE SCALE GENOMIC DNA]</scope>
    <source>
        <strain evidence="3">T4</strain>
    </source>
</reference>
<dbReference type="AlphaFoldDB" id="G2YC21"/>
<proteinExistence type="predicted"/>
<dbReference type="EMBL" id="FQ790314">
    <property type="protein sequence ID" value="CCD49462.1"/>
    <property type="molecule type" value="Genomic_DNA"/>
</dbReference>
<keyword evidence="1" id="KW-1133">Transmembrane helix</keyword>
<organism evidence="2 3">
    <name type="scientific">Botryotinia fuckeliana (strain T4)</name>
    <name type="common">Noble rot fungus</name>
    <name type="synonym">Botrytis cinerea</name>
    <dbReference type="NCBI Taxonomy" id="999810"/>
    <lineage>
        <taxon>Eukaryota</taxon>
        <taxon>Fungi</taxon>
        <taxon>Dikarya</taxon>
        <taxon>Ascomycota</taxon>
        <taxon>Pezizomycotina</taxon>
        <taxon>Leotiomycetes</taxon>
        <taxon>Helotiales</taxon>
        <taxon>Sclerotiniaceae</taxon>
        <taxon>Botrytis</taxon>
    </lineage>
</organism>
<dbReference type="HOGENOM" id="CLU_3124825_0_0_1"/>
<feature type="transmembrane region" description="Helical" evidence="1">
    <location>
        <begin position="17"/>
        <end position="37"/>
    </location>
</feature>
<name>G2YC21_BOTF4</name>
<evidence type="ECO:0000313" key="2">
    <source>
        <dbReference type="EMBL" id="CCD49462.1"/>
    </source>
</evidence>
<dbReference type="InParanoid" id="G2YC21"/>
<keyword evidence="1" id="KW-0812">Transmembrane</keyword>
<sequence>MAAAMVQGGWLTAPSRWMLTTLSTAISSGVSSLFYIFSPIQLHDTKTLYF</sequence>